<dbReference type="GO" id="GO:0033214">
    <property type="term" value="P:siderophore-iron import into cell"/>
    <property type="evidence" value="ECO:0007669"/>
    <property type="project" value="TreeGrafter"/>
</dbReference>
<protein>
    <recommendedName>
        <fullName evidence="3">Probable heme-iron transport system permease protein IsdF</fullName>
    </recommendedName>
    <alternativeName>
        <fullName evidence="12">Iron-regulated surface determinant protein F</fullName>
    </alternativeName>
    <alternativeName>
        <fullName evidence="11">Staphylococcal iron-regulated protein G</fullName>
    </alternativeName>
</protein>
<dbReference type="Gene3D" id="1.10.3470.10">
    <property type="entry name" value="ABC transporter involved in vitamin B12 uptake, BtuC"/>
    <property type="match status" value="1"/>
</dbReference>
<dbReference type="GO" id="GO:0022857">
    <property type="term" value="F:transmembrane transporter activity"/>
    <property type="evidence" value="ECO:0007669"/>
    <property type="project" value="InterPro"/>
</dbReference>
<evidence type="ECO:0000256" key="1">
    <source>
        <dbReference type="ARBA" id="ARBA00004651"/>
    </source>
</evidence>
<dbReference type="InterPro" id="IPR037294">
    <property type="entry name" value="ABC_BtuC-like"/>
</dbReference>
<evidence type="ECO:0000313" key="15">
    <source>
        <dbReference type="Proteomes" id="UP000034407"/>
    </source>
</evidence>
<keyword evidence="6 13" id="KW-0812">Transmembrane</keyword>
<keyword evidence="5" id="KW-1003">Cell membrane</keyword>
<sequence length="327" mass="34681">MKINKRYLTIGLSLVLLLILLILLTTVGSVNLSFTEIINALINNDNKMVTTIVYKMRLPRNILAALVGANLAVSGVLLQSVMKNPLADPGITGVSSGASVAAIFILLLLPQYTGILPIAAFIGGAIACILVFLMAYKNGLKPGRIVLAGVAINTILGGVISYLSTMYSDRIQSAMLWLNGSLATKTWADVEMLFIYSIVGLVVSLFLIRSANVLQLGDDSATNLGFNVNLTRLLISGVAVFLAATSTAVVGIISFVGLIVPHISRMIMGSDHKFTIPFSMILGSIVLLVADTLGRTIGGAVEIPVGVIMSIVGGPFFLYLLRKRGNF</sequence>
<comment type="similarity">
    <text evidence="2">Belongs to the binding-protein-dependent transport system permease family. FecCD subfamily.</text>
</comment>
<dbReference type="GO" id="GO:0005886">
    <property type="term" value="C:plasma membrane"/>
    <property type="evidence" value="ECO:0007669"/>
    <property type="project" value="UniProtKB-SubCell"/>
</dbReference>
<feature type="transmembrane region" description="Helical" evidence="13">
    <location>
        <begin position="59"/>
        <end position="78"/>
    </location>
</feature>
<dbReference type="PANTHER" id="PTHR30472">
    <property type="entry name" value="FERRIC ENTEROBACTIN TRANSPORT SYSTEM PERMEASE PROTEIN"/>
    <property type="match status" value="1"/>
</dbReference>
<evidence type="ECO:0000256" key="3">
    <source>
        <dbReference type="ARBA" id="ARBA00018524"/>
    </source>
</evidence>
<reference evidence="14 15" key="1">
    <citation type="submission" date="2015-04" db="EMBL/GenBank/DDBJ databases">
        <title>Microcin producing Clostridium sp. JC272T.</title>
        <authorList>
            <person name="Jyothsna T."/>
            <person name="Sasikala C."/>
            <person name="Ramana C."/>
        </authorList>
    </citation>
    <scope>NUCLEOTIDE SEQUENCE [LARGE SCALE GENOMIC DNA]</scope>
    <source>
        <strain evidence="14 15">JC272</strain>
    </source>
</reference>
<feature type="transmembrane region" description="Helical" evidence="13">
    <location>
        <begin position="234"/>
        <end position="260"/>
    </location>
</feature>
<dbReference type="InterPro" id="IPR000522">
    <property type="entry name" value="ABC_transptr_permease_BtuC"/>
</dbReference>
<dbReference type="EMBL" id="LBBT01000292">
    <property type="protein sequence ID" value="KKY00362.1"/>
    <property type="molecule type" value="Genomic_DNA"/>
</dbReference>
<feature type="transmembrane region" description="Helical" evidence="13">
    <location>
        <begin position="145"/>
        <end position="165"/>
    </location>
</feature>
<keyword evidence="7 13" id="KW-1133">Transmembrane helix</keyword>
<accession>A0A0M3DG46</accession>
<comment type="function">
    <text evidence="10">Part of the binding-protein-dependent transport system for heme-iron. Responsible for the translocation of the substrate across the membrane.</text>
</comment>
<comment type="caution">
    <text evidence="14">The sequence shown here is derived from an EMBL/GenBank/DDBJ whole genome shotgun (WGS) entry which is preliminary data.</text>
</comment>
<feature type="transmembrane region" description="Helical" evidence="13">
    <location>
        <begin position="90"/>
        <end position="109"/>
    </location>
</feature>
<organism evidence="14 15">
    <name type="scientific">Paraclostridium benzoelyticum</name>
    <dbReference type="NCBI Taxonomy" id="1629550"/>
    <lineage>
        <taxon>Bacteria</taxon>
        <taxon>Bacillati</taxon>
        <taxon>Bacillota</taxon>
        <taxon>Clostridia</taxon>
        <taxon>Peptostreptococcales</taxon>
        <taxon>Peptostreptococcaceae</taxon>
        <taxon>Paraclostridium</taxon>
    </lineage>
</organism>
<evidence type="ECO:0000256" key="2">
    <source>
        <dbReference type="ARBA" id="ARBA00007935"/>
    </source>
</evidence>
<gene>
    <name evidence="14" type="ORF">VN21_14595</name>
</gene>
<feature type="transmembrane region" description="Helical" evidence="13">
    <location>
        <begin position="115"/>
        <end position="133"/>
    </location>
</feature>
<proteinExistence type="inferred from homology"/>
<dbReference type="PATRIC" id="fig|1629550.3.peg.2394"/>
<dbReference type="PANTHER" id="PTHR30472:SF21">
    <property type="entry name" value="HEME-IRON TRANSPORT SYSTEM PERMEASE PROTEIN ISDF-RELATED"/>
    <property type="match status" value="1"/>
</dbReference>
<keyword evidence="8" id="KW-0408">Iron</keyword>
<feature type="transmembrane region" description="Helical" evidence="13">
    <location>
        <begin position="272"/>
        <end position="290"/>
    </location>
</feature>
<keyword evidence="9 13" id="KW-0472">Membrane</keyword>
<evidence type="ECO:0000256" key="10">
    <source>
        <dbReference type="ARBA" id="ARBA00025320"/>
    </source>
</evidence>
<evidence type="ECO:0000256" key="12">
    <source>
        <dbReference type="ARBA" id="ARBA00031465"/>
    </source>
</evidence>
<dbReference type="RefSeq" id="WP_046823904.1">
    <property type="nucleotide sequence ID" value="NZ_LBBT01000292.1"/>
</dbReference>
<evidence type="ECO:0000256" key="8">
    <source>
        <dbReference type="ARBA" id="ARBA00023004"/>
    </source>
</evidence>
<feature type="transmembrane region" description="Helical" evidence="13">
    <location>
        <begin position="193"/>
        <end position="214"/>
    </location>
</feature>
<evidence type="ECO:0000256" key="5">
    <source>
        <dbReference type="ARBA" id="ARBA00022475"/>
    </source>
</evidence>
<name>A0A0M3DG46_9FIRM</name>
<evidence type="ECO:0000256" key="9">
    <source>
        <dbReference type="ARBA" id="ARBA00023136"/>
    </source>
</evidence>
<dbReference type="CDD" id="cd06550">
    <property type="entry name" value="TM_ABC_iron-siderophores_like"/>
    <property type="match status" value="1"/>
</dbReference>
<dbReference type="OrthoDB" id="9792889at2"/>
<evidence type="ECO:0000256" key="11">
    <source>
        <dbReference type="ARBA" id="ARBA00031149"/>
    </source>
</evidence>
<keyword evidence="15" id="KW-1185">Reference proteome</keyword>
<evidence type="ECO:0000256" key="13">
    <source>
        <dbReference type="SAM" id="Phobius"/>
    </source>
</evidence>
<comment type="subcellular location">
    <subcellularLocation>
        <location evidence="1">Cell membrane</location>
        <topology evidence="1">Multi-pass membrane protein</topology>
    </subcellularLocation>
</comment>
<evidence type="ECO:0000256" key="7">
    <source>
        <dbReference type="ARBA" id="ARBA00022989"/>
    </source>
</evidence>
<feature type="transmembrane region" description="Helical" evidence="13">
    <location>
        <begin position="296"/>
        <end position="321"/>
    </location>
</feature>
<dbReference type="Pfam" id="PF01032">
    <property type="entry name" value="FecCD"/>
    <property type="match status" value="1"/>
</dbReference>
<dbReference type="SUPFAM" id="SSF81345">
    <property type="entry name" value="ABC transporter involved in vitamin B12 uptake, BtuC"/>
    <property type="match status" value="1"/>
</dbReference>
<evidence type="ECO:0000256" key="6">
    <source>
        <dbReference type="ARBA" id="ARBA00022692"/>
    </source>
</evidence>
<evidence type="ECO:0000313" key="14">
    <source>
        <dbReference type="EMBL" id="KKY00362.1"/>
    </source>
</evidence>
<evidence type="ECO:0000256" key="4">
    <source>
        <dbReference type="ARBA" id="ARBA00022448"/>
    </source>
</evidence>
<keyword evidence="4" id="KW-0813">Transport</keyword>
<dbReference type="FunFam" id="1.10.3470.10:FF:000001">
    <property type="entry name" value="Vitamin B12 ABC transporter permease BtuC"/>
    <property type="match status" value="1"/>
</dbReference>
<dbReference type="Proteomes" id="UP000034407">
    <property type="component" value="Unassembled WGS sequence"/>
</dbReference>
<dbReference type="AlphaFoldDB" id="A0A0M3DG46"/>